<keyword evidence="1" id="KW-0472">Membrane</keyword>
<name>A0A9P4M223_9PEZI</name>
<evidence type="ECO:0000313" key="3">
    <source>
        <dbReference type="Proteomes" id="UP000799776"/>
    </source>
</evidence>
<keyword evidence="3" id="KW-1185">Reference proteome</keyword>
<keyword evidence="1" id="KW-0812">Transmembrane</keyword>
<gene>
    <name evidence="2" type="ORF">K490DRAFT_34362</name>
</gene>
<organism evidence="2 3">
    <name type="scientific">Saccharata proteae CBS 121410</name>
    <dbReference type="NCBI Taxonomy" id="1314787"/>
    <lineage>
        <taxon>Eukaryota</taxon>
        <taxon>Fungi</taxon>
        <taxon>Dikarya</taxon>
        <taxon>Ascomycota</taxon>
        <taxon>Pezizomycotina</taxon>
        <taxon>Dothideomycetes</taxon>
        <taxon>Dothideomycetes incertae sedis</taxon>
        <taxon>Botryosphaeriales</taxon>
        <taxon>Saccharataceae</taxon>
        <taxon>Saccharata</taxon>
    </lineage>
</organism>
<dbReference type="Proteomes" id="UP000799776">
    <property type="component" value="Unassembled WGS sequence"/>
</dbReference>
<dbReference type="OrthoDB" id="5398396at2759"/>
<sequence length="151" mass="16500">MGWFSPSSHNHRPAYSRASSSYSSSYYRRRPRDGYINRLVHKIKQLLRELYIYARRHPVKLFFMVIMPLISGGALAGFARQFGIRLPDVLNRTQAGRGFGGNSFGGSAFSSGSSGYYGSRGYGDSSDGGFGAGLLSSGNIGSLMSIAKMFM</sequence>
<proteinExistence type="predicted"/>
<evidence type="ECO:0000256" key="1">
    <source>
        <dbReference type="SAM" id="Phobius"/>
    </source>
</evidence>
<accession>A0A9P4M223</accession>
<protein>
    <submittedName>
        <fullName evidence="2">Uncharacterized protein</fullName>
    </submittedName>
</protein>
<evidence type="ECO:0000313" key="2">
    <source>
        <dbReference type="EMBL" id="KAF2090474.1"/>
    </source>
</evidence>
<dbReference type="EMBL" id="ML978712">
    <property type="protein sequence ID" value="KAF2090474.1"/>
    <property type="molecule type" value="Genomic_DNA"/>
</dbReference>
<comment type="caution">
    <text evidence="2">The sequence shown here is derived from an EMBL/GenBank/DDBJ whole genome shotgun (WGS) entry which is preliminary data.</text>
</comment>
<keyword evidence="1" id="KW-1133">Transmembrane helix</keyword>
<reference evidence="2" key="1">
    <citation type="journal article" date="2020" name="Stud. Mycol.">
        <title>101 Dothideomycetes genomes: a test case for predicting lifestyles and emergence of pathogens.</title>
        <authorList>
            <person name="Haridas S."/>
            <person name="Albert R."/>
            <person name="Binder M."/>
            <person name="Bloem J."/>
            <person name="Labutti K."/>
            <person name="Salamov A."/>
            <person name="Andreopoulos B."/>
            <person name="Baker S."/>
            <person name="Barry K."/>
            <person name="Bills G."/>
            <person name="Bluhm B."/>
            <person name="Cannon C."/>
            <person name="Castanera R."/>
            <person name="Culley D."/>
            <person name="Daum C."/>
            <person name="Ezra D."/>
            <person name="Gonzalez J."/>
            <person name="Henrissat B."/>
            <person name="Kuo A."/>
            <person name="Liang C."/>
            <person name="Lipzen A."/>
            <person name="Lutzoni F."/>
            <person name="Magnuson J."/>
            <person name="Mondo S."/>
            <person name="Nolan M."/>
            <person name="Ohm R."/>
            <person name="Pangilinan J."/>
            <person name="Park H.-J."/>
            <person name="Ramirez L."/>
            <person name="Alfaro M."/>
            <person name="Sun H."/>
            <person name="Tritt A."/>
            <person name="Yoshinaga Y."/>
            <person name="Zwiers L.-H."/>
            <person name="Turgeon B."/>
            <person name="Goodwin S."/>
            <person name="Spatafora J."/>
            <person name="Crous P."/>
            <person name="Grigoriev I."/>
        </authorList>
    </citation>
    <scope>NUCLEOTIDE SEQUENCE</scope>
    <source>
        <strain evidence="2">CBS 121410</strain>
    </source>
</reference>
<dbReference type="AlphaFoldDB" id="A0A9P4M223"/>
<feature type="transmembrane region" description="Helical" evidence="1">
    <location>
        <begin position="61"/>
        <end position="79"/>
    </location>
</feature>